<protein>
    <submittedName>
        <fullName evidence="2">Uncharacterized protein</fullName>
    </submittedName>
</protein>
<dbReference type="AlphaFoldDB" id="A0A915ML38"/>
<evidence type="ECO:0000313" key="1">
    <source>
        <dbReference type="Proteomes" id="UP000887561"/>
    </source>
</evidence>
<organism evidence="1 2">
    <name type="scientific">Meloidogyne javanica</name>
    <name type="common">Root-knot nematode worm</name>
    <dbReference type="NCBI Taxonomy" id="6303"/>
    <lineage>
        <taxon>Eukaryota</taxon>
        <taxon>Metazoa</taxon>
        <taxon>Ecdysozoa</taxon>
        <taxon>Nematoda</taxon>
        <taxon>Chromadorea</taxon>
        <taxon>Rhabditida</taxon>
        <taxon>Tylenchina</taxon>
        <taxon>Tylenchomorpha</taxon>
        <taxon>Tylenchoidea</taxon>
        <taxon>Meloidogynidae</taxon>
        <taxon>Meloidogyninae</taxon>
        <taxon>Meloidogyne</taxon>
        <taxon>Meloidogyne incognita group</taxon>
    </lineage>
</organism>
<sequence length="69" mass="7971">MARLWWAELCLASLPLPMLKRNRPKPILNQSIRIKQNSKNKNGSGGAIVVQQSLRKLEQRLAEEREFSE</sequence>
<keyword evidence="1" id="KW-1185">Reference proteome</keyword>
<evidence type="ECO:0000313" key="2">
    <source>
        <dbReference type="WBParaSite" id="scaffold40417_cov294.g23711"/>
    </source>
</evidence>
<dbReference type="Proteomes" id="UP000887561">
    <property type="component" value="Unplaced"/>
</dbReference>
<dbReference type="WBParaSite" id="scaffold40417_cov294.g23711">
    <property type="protein sequence ID" value="scaffold40417_cov294.g23711"/>
    <property type="gene ID" value="scaffold40417_cov294.g23711"/>
</dbReference>
<proteinExistence type="predicted"/>
<reference evidence="2" key="1">
    <citation type="submission" date="2022-11" db="UniProtKB">
        <authorList>
            <consortium name="WormBaseParasite"/>
        </authorList>
    </citation>
    <scope>IDENTIFICATION</scope>
</reference>
<accession>A0A915ML38</accession>
<name>A0A915ML38_MELJA</name>